<dbReference type="PANTHER" id="PTHR15192">
    <property type="entry name" value="PROTEIN CBG05349"/>
    <property type="match status" value="1"/>
</dbReference>
<dbReference type="GeneTree" id="ENSGT00390000006658"/>
<keyword evidence="3" id="KW-1185">Reference proteome</keyword>
<dbReference type="InParanoid" id="A0A5F9CZZ2"/>
<dbReference type="InterPro" id="IPR029731">
    <property type="entry name" value="OSGIN1/2"/>
</dbReference>
<evidence type="ECO:0000313" key="2">
    <source>
        <dbReference type="Ensembl" id="ENSOCUP00000039216.1"/>
    </source>
</evidence>
<dbReference type="GO" id="GO:0030308">
    <property type="term" value="P:negative regulation of cell growth"/>
    <property type="evidence" value="ECO:0007669"/>
    <property type="project" value="TreeGrafter"/>
</dbReference>
<evidence type="ECO:0000313" key="3">
    <source>
        <dbReference type="Proteomes" id="UP000001811"/>
    </source>
</evidence>
<protein>
    <recommendedName>
        <fullName evidence="4">Oxidative stress induced growth inhibitor 1</fullName>
    </recommendedName>
</protein>
<dbReference type="Ensembl" id="ENSOCUT00000064010.1">
    <property type="protein sequence ID" value="ENSOCUP00000039216.1"/>
    <property type="gene ID" value="ENSOCUG00000033324.1"/>
</dbReference>
<feature type="region of interest" description="Disordered" evidence="1">
    <location>
        <begin position="127"/>
        <end position="153"/>
    </location>
</feature>
<accession>A0A5F9CZZ2</accession>
<name>A0A5F9CZZ2_RABIT</name>
<dbReference type="AlphaFoldDB" id="A0A5F9CZZ2"/>
<reference evidence="2 3" key="1">
    <citation type="journal article" date="2011" name="Nature">
        <title>A high-resolution map of human evolutionary constraint using 29 mammals.</title>
        <authorList>
            <person name="Lindblad-Toh K."/>
            <person name="Garber M."/>
            <person name="Zuk O."/>
            <person name="Lin M.F."/>
            <person name="Parker B.J."/>
            <person name="Washietl S."/>
            <person name="Kheradpour P."/>
            <person name="Ernst J."/>
            <person name="Jordan G."/>
            <person name="Mauceli E."/>
            <person name="Ward L.D."/>
            <person name="Lowe C.B."/>
            <person name="Holloway A.K."/>
            <person name="Clamp M."/>
            <person name="Gnerre S."/>
            <person name="Alfoldi J."/>
            <person name="Beal K."/>
            <person name="Chang J."/>
            <person name="Clawson H."/>
            <person name="Cuff J."/>
            <person name="Di Palma F."/>
            <person name="Fitzgerald S."/>
            <person name="Flicek P."/>
            <person name="Guttman M."/>
            <person name="Hubisz M.J."/>
            <person name="Jaffe D.B."/>
            <person name="Jungreis I."/>
            <person name="Kent W.J."/>
            <person name="Kostka D."/>
            <person name="Lara M."/>
            <person name="Martins A.L."/>
            <person name="Massingham T."/>
            <person name="Moltke I."/>
            <person name="Raney B.J."/>
            <person name="Rasmussen M.D."/>
            <person name="Robinson J."/>
            <person name="Stark A."/>
            <person name="Vilella A.J."/>
            <person name="Wen J."/>
            <person name="Xie X."/>
            <person name="Zody M.C."/>
            <person name="Baldwin J."/>
            <person name="Bloom T."/>
            <person name="Chin C.W."/>
            <person name="Heiman D."/>
            <person name="Nicol R."/>
            <person name="Nusbaum C."/>
            <person name="Young S."/>
            <person name="Wilkinson J."/>
            <person name="Worley K.C."/>
            <person name="Kovar C.L."/>
            <person name="Muzny D.M."/>
            <person name="Gibbs R.A."/>
            <person name="Cree A."/>
            <person name="Dihn H.H."/>
            <person name="Fowler G."/>
            <person name="Jhangiani S."/>
            <person name="Joshi V."/>
            <person name="Lee S."/>
            <person name="Lewis L.R."/>
            <person name="Nazareth L.V."/>
            <person name="Okwuonu G."/>
            <person name="Santibanez J."/>
            <person name="Warren W.C."/>
            <person name="Mardis E.R."/>
            <person name="Weinstock G.M."/>
            <person name="Wilson R.K."/>
            <person name="Delehaunty K."/>
            <person name="Dooling D."/>
            <person name="Fronik C."/>
            <person name="Fulton L."/>
            <person name="Fulton B."/>
            <person name="Graves T."/>
            <person name="Minx P."/>
            <person name="Sodergren E."/>
            <person name="Birney E."/>
            <person name="Margulies E.H."/>
            <person name="Herrero J."/>
            <person name="Green E.D."/>
            <person name="Haussler D."/>
            <person name="Siepel A."/>
            <person name="Goldman N."/>
            <person name="Pollard K.S."/>
            <person name="Pedersen J.S."/>
            <person name="Lander E.S."/>
            <person name="Kellis M."/>
        </authorList>
    </citation>
    <scope>NUCLEOTIDE SEQUENCE [LARGE SCALE GENOMIC DNA]</scope>
    <source>
        <strain evidence="2 3">Thorbecke inbred</strain>
    </source>
</reference>
<organism evidence="2 3">
    <name type="scientific">Oryctolagus cuniculus</name>
    <name type="common">Rabbit</name>
    <dbReference type="NCBI Taxonomy" id="9986"/>
    <lineage>
        <taxon>Eukaryota</taxon>
        <taxon>Metazoa</taxon>
        <taxon>Chordata</taxon>
        <taxon>Craniata</taxon>
        <taxon>Vertebrata</taxon>
        <taxon>Euteleostomi</taxon>
        <taxon>Mammalia</taxon>
        <taxon>Eutheria</taxon>
        <taxon>Euarchontoglires</taxon>
        <taxon>Glires</taxon>
        <taxon>Lagomorpha</taxon>
        <taxon>Leporidae</taxon>
        <taxon>Oryctolagus</taxon>
    </lineage>
</organism>
<reference evidence="2" key="3">
    <citation type="submission" date="2025-09" db="UniProtKB">
        <authorList>
            <consortium name="Ensembl"/>
        </authorList>
    </citation>
    <scope>IDENTIFICATION</scope>
    <source>
        <strain evidence="2">Thorbecke</strain>
    </source>
</reference>
<dbReference type="GO" id="GO:0008083">
    <property type="term" value="F:growth factor activity"/>
    <property type="evidence" value="ECO:0007669"/>
    <property type="project" value="TreeGrafter"/>
</dbReference>
<proteinExistence type="predicted"/>
<evidence type="ECO:0000256" key="1">
    <source>
        <dbReference type="SAM" id="MobiDB-lite"/>
    </source>
</evidence>
<dbReference type="Proteomes" id="UP000001811">
    <property type="component" value="Chromosome 5"/>
</dbReference>
<sequence length="183" mass="19564">MSSSRKDRLSSPEPLPVVIIGNGPSGICLSYLLSGYTPYVRPDAVHPHPLLQRKLAEAPGVSILDQVGQSSAEDAPLWEPPPAPTCAGKHEEAPGTRAPRHTRVHATAGSSAPQGTRFWLSPLGGAAGPSVRGARDETPIPCPWRPRSSERGRGRSSGWCCWGLRGRGACWAGPLRQRRHPHA</sequence>
<dbReference type="Bgee" id="ENSOCUG00000033324">
    <property type="expression patterns" value="Expressed in ovary and 15 other cell types or tissues"/>
</dbReference>
<dbReference type="STRING" id="9986.ENSOCUP00000039216"/>
<reference evidence="2" key="2">
    <citation type="submission" date="2025-08" db="UniProtKB">
        <authorList>
            <consortium name="Ensembl"/>
        </authorList>
    </citation>
    <scope>IDENTIFICATION</scope>
    <source>
        <strain evidence="2">Thorbecke</strain>
    </source>
</reference>
<dbReference type="EMBL" id="AAGW02055172">
    <property type="status" value="NOT_ANNOTATED_CDS"/>
    <property type="molecule type" value="Genomic_DNA"/>
</dbReference>
<evidence type="ECO:0008006" key="4">
    <source>
        <dbReference type="Google" id="ProtNLM"/>
    </source>
</evidence>
<dbReference type="PANTHER" id="PTHR15192:SF15">
    <property type="entry name" value="OXIDATIVE STRESS-INDUCED GROWTH INHIBITOR 1"/>
    <property type="match status" value="1"/>
</dbReference>